<evidence type="ECO:0000313" key="2">
    <source>
        <dbReference type="Proteomes" id="UP000187455"/>
    </source>
</evidence>
<dbReference type="PANTHER" id="PTHR34144:SF5">
    <property type="entry name" value="ALPHA-1,3-MANNOSYLTRANSFERASE CMT1"/>
    <property type="match status" value="1"/>
</dbReference>
<protein>
    <submittedName>
        <fullName evidence="1">Alpha-1,3-mannosyltransferase CMT1</fullName>
    </submittedName>
</protein>
<comment type="caution">
    <text evidence="1">The sequence shown here is derived from an EMBL/GenBank/DDBJ whole genome shotgun (WGS) entry which is preliminary data.</text>
</comment>
<accession>A0A1R0GSY2</accession>
<reference evidence="1 2" key="1">
    <citation type="journal article" date="2016" name="Mol. Biol. Evol.">
        <title>Genome-Wide Survey of Gut Fungi (Harpellales) Reveals the First Horizontally Transferred Ubiquitin Gene from a Mosquito Host.</title>
        <authorList>
            <person name="Wang Y."/>
            <person name="White M.M."/>
            <person name="Kvist S."/>
            <person name="Moncalvo J.M."/>
        </authorList>
    </citation>
    <scope>NUCLEOTIDE SEQUENCE [LARGE SCALE GENOMIC DNA]</scope>
    <source>
        <strain evidence="1 2">ALG-7-W6</strain>
    </source>
</reference>
<sequence>MLRDFSNYMNVFDIKHTFVMENQPRPKIFHRIEYLAEIRNKALKPLKIERRKGRTDDVLELIYQYDFQESDFTCPLDFQAVKKKNNELEFRDSWVARDLRGEKFRSALDLLSYHPETRRRNEQKLPFQVQCSWNGVAILNPKPFYEKNPISFRRSYSDLGECSASECSLLCNDFWSRGYKRIVAVPEILVSYRLEDAILLDPVYDKALKVNRTLEEKIKYVNGPPQVICVGLDGNNRINPDQPKLWVNYTTSGTEIE</sequence>
<evidence type="ECO:0000313" key="1">
    <source>
        <dbReference type="EMBL" id="OLY79996.1"/>
    </source>
</evidence>
<keyword evidence="1" id="KW-0328">Glycosyltransferase</keyword>
<dbReference type="Pfam" id="PF11735">
    <property type="entry name" value="CAP59_mtransfer"/>
    <property type="match status" value="1"/>
</dbReference>
<name>A0A1R0GSY2_9FUNG</name>
<dbReference type="PANTHER" id="PTHR34144">
    <property type="entry name" value="CHROMOSOME 8, WHOLE GENOME SHOTGUN SEQUENCE"/>
    <property type="match status" value="1"/>
</dbReference>
<gene>
    <name evidence="1" type="ORF">AYI68_g5918</name>
</gene>
<dbReference type="GO" id="GO:0016757">
    <property type="term" value="F:glycosyltransferase activity"/>
    <property type="evidence" value="ECO:0007669"/>
    <property type="project" value="UniProtKB-KW"/>
</dbReference>
<dbReference type="Proteomes" id="UP000187455">
    <property type="component" value="Unassembled WGS sequence"/>
</dbReference>
<proteinExistence type="predicted"/>
<dbReference type="EMBL" id="LSSL01003890">
    <property type="protein sequence ID" value="OLY79996.1"/>
    <property type="molecule type" value="Genomic_DNA"/>
</dbReference>
<dbReference type="InterPro" id="IPR021047">
    <property type="entry name" value="Mannosyltransferase_CMT1"/>
</dbReference>
<keyword evidence="1" id="KW-0808">Transferase</keyword>
<organism evidence="1 2">
    <name type="scientific">Smittium mucronatum</name>
    <dbReference type="NCBI Taxonomy" id="133383"/>
    <lineage>
        <taxon>Eukaryota</taxon>
        <taxon>Fungi</taxon>
        <taxon>Fungi incertae sedis</taxon>
        <taxon>Zoopagomycota</taxon>
        <taxon>Kickxellomycotina</taxon>
        <taxon>Harpellomycetes</taxon>
        <taxon>Harpellales</taxon>
        <taxon>Legeriomycetaceae</taxon>
        <taxon>Smittium</taxon>
    </lineage>
</organism>
<dbReference type="AlphaFoldDB" id="A0A1R0GSY2"/>
<dbReference type="OrthoDB" id="262547at2759"/>
<keyword evidence="2" id="KW-1185">Reference proteome</keyword>